<dbReference type="SUPFAM" id="SSF53448">
    <property type="entry name" value="Nucleotide-diphospho-sugar transferases"/>
    <property type="match status" value="1"/>
</dbReference>
<dbReference type="Pfam" id="PF25087">
    <property type="entry name" value="GMPPB_C"/>
    <property type="match status" value="1"/>
</dbReference>
<name>A0A368VD35_9ACTN</name>
<organism evidence="4 5">
    <name type="scientific">Halopolyspora algeriensis</name>
    <dbReference type="NCBI Taxonomy" id="1500506"/>
    <lineage>
        <taxon>Bacteria</taxon>
        <taxon>Bacillati</taxon>
        <taxon>Actinomycetota</taxon>
        <taxon>Actinomycetes</taxon>
        <taxon>Actinomycetes incertae sedis</taxon>
        <taxon>Halopolyspora</taxon>
    </lineage>
</organism>
<sequence>MSAGPTGPDESAALHGVEAVVLVGGLGTRLRPLTLSAPKPMLPTAGVPFLTHLLSRIRAAGITHVVLGTSYRSEVFAEHFGDGSALGLELEYVVEQEPLDTAGAIRNVAGRLREQDIVVCNGDILSGVDLPGLVRTHRDHSADATLHLVKVDDPRRFGCVPTDSDGRVTAFLEKTDDPPVDQINAGCYVFRRPVIEAIPADRPVSVERETFPGLLDSGARLQGHVDAAYWLDLGTPAAFVRGSADLVRGVVPSEALPAGGSEALVLDGAHVAQGAAVTAGSTVGPGCAVEQGAEVTGSVLFAHAHVEAGAVVERSVIGAGARVGAGAVVRGGVIGDGAVVGGGCELLDGARVWPGVELPAGGVRFSHDC</sequence>
<dbReference type="InterPro" id="IPR050486">
    <property type="entry name" value="Mannose-1P_guanyltransferase"/>
</dbReference>
<proteinExistence type="inferred from homology"/>
<dbReference type="GO" id="GO:0016740">
    <property type="term" value="F:transferase activity"/>
    <property type="evidence" value="ECO:0007669"/>
    <property type="project" value="UniProtKB-KW"/>
</dbReference>
<dbReference type="InterPro" id="IPR056729">
    <property type="entry name" value="GMPPB_C"/>
</dbReference>
<keyword evidence="5" id="KW-1185">Reference proteome</keyword>
<dbReference type="Gene3D" id="2.160.10.10">
    <property type="entry name" value="Hexapeptide repeat proteins"/>
    <property type="match status" value="1"/>
</dbReference>
<evidence type="ECO:0000259" key="3">
    <source>
        <dbReference type="Pfam" id="PF25087"/>
    </source>
</evidence>
<gene>
    <name evidence="4" type="ORF">DFQ14_11733</name>
</gene>
<accession>A0A368VD35</accession>
<dbReference type="PANTHER" id="PTHR22572">
    <property type="entry name" value="SUGAR-1-PHOSPHATE GUANYL TRANSFERASE"/>
    <property type="match status" value="1"/>
</dbReference>
<dbReference type="Proteomes" id="UP000253495">
    <property type="component" value="Unassembled WGS sequence"/>
</dbReference>
<dbReference type="AlphaFoldDB" id="A0A368VD35"/>
<dbReference type="EMBL" id="QPJC01000017">
    <property type="protein sequence ID" value="RCW39197.1"/>
    <property type="molecule type" value="Genomic_DNA"/>
</dbReference>
<feature type="domain" description="Nucleotidyl transferase" evidence="2">
    <location>
        <begin position="19"/>
        <end position="246"/>
    </location>
</feature>
<protein>
    <submittedName>
        <fullName evidence="4">Nucleotidyltransferase</fullName>
    </submittedName>
</protein>
<evidence type="ECO:0000313" key="5">
    <source>
        <dbReference type="Proteomes" id="UP000253495"/>
    </source>
</evidence>
<reference evidence="4 5" key="1">
    <citation type="submission" date="2018-07" db="EMBL/GenBank/DDBJ databases">
        <title>Genomic Encyclopedia of Type Strains, Phase III (KMG-III): the genomes of soil and plant-associated and newly described type strains.</title>
        <authorList>
            <person name="Whitman W."/>
        </authorList>
    </citation>
    <scope>NUCLEOTIDE SEQUENCE [LARGE SCALE GENOMIC DNA]</scope>
    <source>
        <strain evidence="4 5">CECT 8575</strain>
    </source>
</reference>
<keyword evidence="4" id="KW-0808">Transferase</keyword>
<feature type="domain" description="Mannose-1-phosphate guanyltransferase C-terminal" evidence="3">
    <location>
        <begin position="264"/>
        <end position="353"/>
    </location>
</feature>
<evidence type="ECO:0000256" key="1">
    <source>
        <dbReference type="ARBA" id="ARBA00007274"/>
    </source>
</evidence>
<evidence type="ECO:0000313" key="4">
    <source>
        <dbReference type="EMBL" id="RCW39197.1"/>
    </source>
</evidence>
<evidence type="ECO:0000259" key="2">
    <source>
        <dbReference type="Pfam" id="PF00483"/>
    </source>
</evidence>
<dbReference type="OrthoDB" id="9801810at2"/>
<comment type="caution">
    <text evidence="4">The sequence shown here is derived from an EMBL/GenBank/DDBJ whole genome shotgun (WGS) entry which is preliminary data.</text>
</comment>
<dbReference type="InterPro" id="IPR005835">
    <property type="entry name" value="NTP_transferase_dom"/>
</dbReference>
<dbReference type="CDD" id="cd04181">
    <property type="entry name" value="NTP_transferase"/>
    <property type="match status" value="1"/>
</dbReference>
<dbReference type="Gene3D" id="3.90.550.10">
    <property type="entry name" value="Spore Coat Polysaccharide Biosynthesis Protein SpsA, Chain A"/>
    <property type="match status" value="1"/>
</dbReference>
<dbReference type="Pfam" id="PF00483">
    <property type="entry name" value="NTP_transferase"/>
    <property type="match status" value="1"/>
</dbReference>
<dbReference type="InterPro" id="IPR029044">
    <property type="entry name" value="Nucleotide-diphossugar_trans"/>
</dbReference>
<dbReference type="RefSeq" id="WP_114454849.1">
    <property type="nucleotide sequence ID" value="NZ_QPJC01000017.1"/>
</dbReference>
<comment type="similarity">
    <text evidence="1">Belongs to the transferase hexapeptide repeat family.</text>
</comment>